<feature type="compositionally biased region" description="Low complexity" evidence="1">
    <location>
        <begin position="328"/>
        <end position="339"/>
    </location>
</feature>
<feature type="region of interest" description="Disordered" evidence="1">
    <location>
        <begin position="259"/>
        <end position="407"/>
    </location>
</feature>
<dbReference type="PANTHER" id="PTHR31569:SF4">
    <property type="entry name" value="SWIM-TYPE DOMAIN-CONTAINING PROTEIN"/>
    <property type="match status" value="1"/>
</dbReference>
<feature type="compositionally biased region" description="Low complexity" evidence="1">
    <location>
        <begin position="34"/>
        <end position="47"/>
    </location>
</feature>
<evidence type="ECO:0000256" key="1">
    <source>
        <dbReference type="SAM" id="MobiDB-lite"/>
    </source>
</evidence>
<evidence type="ECO:0000313" key="3">
    <source>
        <dbReference type="Proteomes" id="UP000694888"/>
    </source>
</evidence>
<dbReference type="GeneID" id="101848215"/>
<protein>
    <submittedName>
        <fullName evidence="4">Uncharacterized protein LOC101848215</fullName>
    </submittedName>
</protein>
<feature type="compositionally biased region" description="Acidic residues" evidence="1">
    <location>
        <begin position="51"/>
        <end position="64"/>
    </location>
</feature>
<evidence type="ECO:0000313" key="4">
    <source>
        <dbReference type="RefSeq" id="XP_005102728.1"/>
    </source>
</evidence>
<feature type="region of interest" description="Disordered" evidence="1">
    <location>
        <begin position="1"/>
        <end position="74"/>
    </location>
</feature>
<name>A0ABM0JVV7_APLCA</name>
<dbReference type="PANTHER" id="PTHR31569">
    <property type="entry name" value="SWIM-TYPE DOMAIN-CONTAINING PROTEIN"/>
    <property type="match status" value="1"/>
</dbReference>
<keyword evidence="3" id="KW-1185">Reference proteome</keyword>
<dbReference type="Pfam" id="PF21599">
    <property type="entry name" value="ZSWIM3_N"/>
    <property type="match status" value="1"/>
</dbReference>
<feature type="compositionally biased region" description="Basic and acidic residues" evidence="1">
    <location>
        <begin position="398"/>
        <end position="407"/>
    </location>
</feature>
<accession>A0ABM0JVV7</accession>
<feature type="domain" description="ZSWIM3 N-terminal" evidence="2">
    <location>
        <begin position="81"/>
        <end position="192"/>
    </location>
</feature>
<gene>
    <name evidence="4" type="primary">LOC101848215</name>
</gene>
<dbReference type="Proteomes" id="UP000694888">
    <property type="component" value="Unplaced"/>
</dbReference>
<proteinExistence type="predicted"/>
<dbReference type="InterPro" id="IPR052579">
    <property type="entry name" value="Zinc_finger_SWIM"/>
</dbReference>
<evidence type="ECO:0000259" key="2">
    <source>
        <dbReference type="Pfam" id="PF21599"/>
    </source>
</evidence>
<reference evidence="4" key="1">
    <citation type="submission" date="2025-08" db="UniProtKB">
        <authorList>
            <consortium name="RefSeq"/>
        </authorList>
    </citation>
    <scope>IDENTIFICATION</scope>
</reference>
<organism evidence="3 4">
    <name type="scientific">Aplysia californica</name>
    <name type="common">California sea hare</name>
    <dbReference type="NCBI Taxonomy" id="6500"/>
    <lineage>
        <taxon>Eukaryota</taxon>
        <taxon>Metazoa</taxon>
        <taxon>Spiralia</taxon>
        <taxon>Lophotrochozoa</taxon>
        <taxon>Mollusca</taxon>
        <taxon>Gastropoda</taxon>
        <taxon>Heterobranchia</taxon>
        <taxon>Euthyneura</taxon>
        <taxon>Tectipleura</taxon>
        <taxon>Aplysiida</taxon>
        <taxon>Aplysioidea</taxon>
        <taxon>Aplysiidae</taxon>
        <taxon>Aplysia</taxon>
    </lineage>
</organism>
<dbReference type="InterPro" id="IPR048325">
    <property type="entry name" value="ZSWIM3_N"/>
</dbReference>
<sequence length="444" mass="49984">MSDAEAEVESATSGTSAFVEPEETETTKADDLNDATNSNNNNLNDAKGNSDEVEEEREQEEEDAPKEGKDSDIGPVTLLQEGTEFDSYDAFQVTLQQYSDTSFAQFARSDSSTVERSNNNSAGGARDYNPDIIYTHVTFTCVYGGKKAPSRSNGIRNCSSRKCGCPVRLRLAATPDGQRLVIKESKLDCHNHELSEETYRFKSLDEETELEIYNLISMHENKRLARMLVRDKLAKETGKDVKMKDINNIEKRVSKRLEKMAENGDSAKEEQESMDGTDEKRTDKSDEEEEQEGGSQKETSSNKASPARPKRRIREPRRFRDMQGSRNSAASDSVAAVASGDEEEKTVTVKTPRVALTRVKTEPARSETTPHVGEKRGRKRKVQAEPEPDVQTSASATEGDRRSEIRERKLAIQEELLVLEKKKMRMLQDIMLKLTHIQENMEKR</sequence>
<dbReference type="RefSeq" id="XP_005102728.1">
    <property type="nucleotide sequence ID" value="XM_005102671.3"/>
</dbReference>
<feature type="compositionally biased region" description="Basic and acidic residues" evidence="1">
    <location>
        <begin position="259"/>
        <end position="284"/>
    </location>
</feature>